<dbReference type="RefSeq" id="WP_307394896.1">
    <property type="nucleotide sequence ID" value="NZ_BAAADK010000045.1"/>
</dbReference>
<sequence>MNKRKVYVLLSDTGTLLTKLIGLFTGYPLNHASIAFDDELREVYSFGRKRPNNPFIGGFVKEDIRSELFRNAPCEVYCFLVSDEEYNRMIQIVKQFESQQHKYKYNFIGLFGILFNRKIERKYAFFCSQFVATVISQSGVQVVDKAPNFVKPNDFTESAQLHKIYQGELCEYKSK</sequence>
<keyword evidence="2" id="KW-1185">Reference proteome</keyword>
<dbReference type="SUPFAM" id="SSF54001">
    <property type="entry name" value="Cysteine proteinases"/>
    <property type="match status" value="1"/>
</dbReference>
<reference evidence="1 2" key="1">
    <citation type="submission" date="2023-07" db="EMBL/GenBank/DDBJ databases">
        <title>Genomic Encyclopedia of Type Strains, Phase IV (KMG-IV): sequencing the most valuable type-strain genomes for metagenomic binning, comparative biology and taxonomic classification.</title>
        <authorList>
            <person name="Goeker M."/>
        </authorList>
    </citation>
    <scope>NUCLEOTIDE SEQUENCE [LARGE SCALE GENOMIC DNA]</scope>
    <source>
        <strain evidence="1 2">DSM 12751</strain>
    </source>
</reference>
<proteinExistence type="predicted"/>
<name>A0ABT9W0F3_9BACI</name>
<accession>A0ABT9W0F3</accession>
<evidence type="ECO:0000313" key="1">
    <source>
        <dbReference type="EMBL" id="MDQ0166579.1"/>
    </source>
</evidence>
<dbReference type="Gene3D" id="3.90.1720.10">
    <property type="entry name" value="endopeptidase domain like (from Nostoc punctiforme)"/>
    <property type="match status" value="1"/>
</dbReference>
<comment type="caution">
    <text evidence="1">The sequence shown here is derived from an EMBL/GenBank/DDBJ whole genome shotgun (WGS) entry which is preliminary data.</text>
</comment>
<organism evidence="1 2">
    <name type="scientific">Caldalkalibacillus horti</name>
    <dbReference type="NCBI Taxonomy" id="77523"/>
    <lineage>
        <taxon>Bacteria</taxon>
        <taxon>Bacillati</taxon>
        <taxon>Bacillota</taxon>
        <taxon>Bacilli</taxon>
        <taxon>Bacillales</taxon>
        <taxon>Bacillaceae</taxon>
        <taxon>Caldalkalibacillus</taxon>
    </lineage>
</organism>
<dbReference type="InterPro" id="IPR038765">
    <property type="entry name" value="Papain-like_cys_pep_sf"/>
</dbReference>
<dbReference type="EMBL" id="JAUSTY010000009">
    <property type="protein sequence ID" value="MDQ0166579.1"/>
    <property type="molecule type" value="Genomic_DNA"/>
</dbReference>
<gene>
    <name evidence="1" type="ORF">J2S11_002483</name>
</gene>
<protein>
    <submittedName>
        <fullName evidence="1">Uncharacterized protein</fullName>
    </submittedName>
</protein>
<dbReference type="Proteomes" id="UP001235840">
    <property type="component" value="Unassembled WGS sequence"/>
</dbReference>
<evidence type="ECO:0000313" key="2">
    <source>
        <dbReference type="Proteomes" id="UP001235840"/>
    </source>
</evidence>